<comment type="caution">
    <text evidence="2">The sequence shown here is derived from an EMBL/GenBank/DDBJ whole genome shotgun (WGS) entry which is preliminary data.</text>
</comment>
<evidence type="ECO:0000313" key="3">
    <source>
        <dbReference type="Proteomes" id="UP001596138"/>
    </source>
</evidence>
<protein>
    <recommendedName>
        <fullName evidence="4">Transposase</fullName>
    </recommendedName>
</protein>
<evidence type="ECO:0000256" key="1">
    <source>
        <dbReference type="SAM" id="MobiDB-lite"/>
    </source>
</evidence>
<dbReference type="RefSeq" id="WP_386763650.1">
    <property type="nucleotide sequence ID" value="NZ_JBHSTI010000002.1"/>
</dbReference>
<dbReference type="EMBL" id="JBHSTI010000002">
    <property type="protein sequence ID" value="MFC6236608.1"/>
    <property type="molecule type" value="Genomic_DNA"/>
</dbReference>
<evidence type="ECO:0008006" key="4">
    <source>
        <dbReference type="Google" id="ProtNLM"/>
    </source>
</evidence>
<name>A0ABW1SW86_9ACTN</name>
<evidence type="ECO:0000313" key="2">
    <source>
        <dbReference type="EMBL" id="MFC6236608.1"/>
    </source>
</evidence>
<feature type="region of interest" description="Disordered" evidence="1">
    <location>
        <begin position="41"/>
        <end position="62"/>
    </location>
</feature>
<accession>A0ABW1SW86</accession>
<gene>
    <name evidence="2" type="ORF">ACFQGU_01865</name>
</gene>
<organism evidence="2 3">
    <name type="scientific">Longivirga aurantiaca</name>
    <dbReference type="NCBI Taxonomy" id="1837743"/>
    <lineage>
        <taxon>Bacteria</taxon>
        <taxon>Bacillati</taxon>
        <taxon>Actinomycetota</taxon>
        <taxon>Actinomycetes</taxon>
        <taxon>Sporichthyales</taxon>
        <taxon>Sporichthyaceae</taxon>
        <taxon>Longivirga</taxon>
    </lineage>
</organism>
<reference evidence="3" key="1">
    <citation type="journal article" date="2019" name="Int. J. Syst. Evol. Microbiol.">
        <title>The Global Catalogue of Microorganisms (GCM) 10K type strain sequencing project: providing services to taxonomists for standard genome sequencing and annotation.</title>
        <authorList>
            <consortium name="The Broad Institute Genomics Platform"/>
            <consortium name="The Broad Institute Genome Sequencing Center for Infectious Disease"/>
            <person name="Wu L."/>
            <person name="Ma J."/>
        </authorList>
    </citation>
    <scope>NUCLEOTIDE SEQUENCE [LARGE SCALE GENOMIC DNA]</scope>
    <source>
        <strain evidence="3">CGMCC 4.7317</strain>
    </source>
</reference>
<proteinExistence type="predicted"/>
<feature type="region of interest" description="Disordered" evidence="1">
    <location>
        <begin position="1"/>
        <end position="22"/>
    </location>
</feature>
<feature type="compositionally biased region" description="Basic and acidic residues" evidence="1">
    <location>
        <begin position="1"/>
        <end position="11"/>
    </location>
</feature>
<dbReference type="Proteomes" id="UP001596138">
    <property type="component" value="Unassembled WGS sequence"/>
</dbReference>
<sequence>MRQDQRTRNADRTPGAAERAKVRRLTAEGQRLRACDAARDHLAQPGAEQATTVARRTASTWR</sequence>
<feature type="compositionally biased region" description="Polar residues" evidence="1">
    <location>
        <begin position="49"/>
        <end position="62"/>
    </location>
</feature>
<keyword evidence="3" id="KW-1185">Reference proteome</keyword>